<protein>
    <submittedName>
        <fullName evidence="6">TonB-dependent receptor</fullName>
    </submittedName>
</protein>
<keyword evidence="2" id="KW-0472">Membrane</keyword>
<feature type="chain" id="PRO_5003557233" evidence="4">
    <location>
        <begin position="27"/>
        <end position="817"/>
    </location>
</feature>
<evidence type="ECO:0000256" key="2">
    <source>
        <dbReference type="ARBA" id="ARBA00023136"/>
    </source>
</evidence>
<evidence type="ECO:0000259" key="5">
    <source>
        <dbReference type="Pfam" id="PF14905"/>
    </source>
</evidence>
<dbReference type="Proteomes" id="UP000002774">
    <property type="component" value="Chromosome"/>
</dbReference>
<feature type="signal peptide" evidence="4">
    <location>
        <begin position="1"/>
        <end position="26"/>
    </location>
</feature>
<evidence type="ECO:0000256" key="1">
    <source>
        <dbReference type="ARBA" id="ARBA00004442"/>
    </source>
</evidence>
<keyword evidence="6" id="KW-0675">Receptor</keyword>
<dbReference type="eggNOG" id="COG4771">
    <property type="taxonomic scope" value="Bacteria"/>
</dbReference>
<dbReference type="AlphaFoldDB" id="H1YD38"/>
<dbReference type="HOGENOM" id="CLU_017617_1_0_10"/>
<dbReference type="OrthoDB" id="606851at2"/>
<evidence type="ECO:0000256" key="4">
    <source>
        <dbReference type="SAM" id="SignalP"/>
    </source>
</evidence>
<dbReference type="GO" id="GO:0009279">
    <property type="term" value="C:cell outer membrane"/>
    <property type="evidence" value="ECO:0007669"/>
    <property type="project" value="UniProtKB-SubCell"/>
</dbReference>
<dbReference type="InterPro" id="IPR008969">
    <property type="entry name" value="CarboxyPept-like_regulatory"/>
</dbReference>
<keyword evidence="7" id="KW-1185">Reference proteome</keyword>
<accession>H1YD38</accession>
<evidence type="ECO:0000313" key="7">
    <source>
        <dbReference type="Proteomes" id="UP000002774"/>
    </source>
</evidence>
<dbReference type="InterPro" id="IPR036942">
    <property type="entry name" value="Beta-barrel_TonB_sf"/>
</dbReference>
<dbReference type="Pfam" id="PF14905">
    <property type="entry name" value="OMP_b-brl_3"/>
    <property type="match status" value="1"/>
</dbReference>
<dbReference type="PANTHER" id="PTHR40980:SF4">
    <property type="entry name" value="TONB-DEPENDENT RECEPTOR-LIKE BETA-BARREL DOMAIN-CONTAINING PROTEIN"/>
    <property type="match status" value="1"/>
</dbReference>
<proteinExistence type="predicted"/>
<dbReference type="Pfam" id="PF13620">
    <property type="entry name" value="CarboxypepD_reg"/>
    <property type="match status" value="1"/>
</dbReference>
<dbReference type="PANTHER" id="PTHR40980">
    <property type="entry name" value="PLUG DOMAIN-CONTAINING PROTEIN"/>
    <property type="match status" value="1"/>
</dbReference>
<dbReference type="SUPFAM" id="SSF49464">
    <property type="entry name" value="Carboxypeptidase regulatory domain-like"/>
    <property type="match status" value="1"/>
</dbReference>
<dbReference type="InterPro" id="IPR041700">
    <property type="entry name" value="OMP_b-brl_3"/>
</dbReference>
<evidence type="ECO:0000313" key="6">
    <source>
        <dbReference type="EMBL" id="EHQ26095.1"/>
    </source>
</evidence>
<dbReference type="Gene3D" id="2.40.170.20">
    <property type="entry name" value="TonB-dependent receptor, beta-barrel domain"/>
    <property type="match status" value="1"/>
</dbReference>
<evidence type="ECO:0000256" key="3">
    <source>
        <dbReference type="ARBA" id="ARBA00023237"/>
    </source>
</evidence>
<organism evidence="6 7">
    <name type="scientific">Mucilaginibacter paludis DSM 18603</name>
    <dbReference type="NCBI Taxonomy" id="714943"/>
    <lineage>
        <taxon>Bacteria</taxon>
        <taxon>Pseudomonadati</taxon>
        <taxon>Bacteroidota</taxon>
        <taxon>Sphingobacteriia</taxon>
        <taxon>Sphingobacteriales</taxon>
        <taxon>Sphingobacteriaceae</taxon>
        <taxon>Mucilaginibacter</taxon>
    </lineage>
</organism>
<dbReference type="RefSeq" id="WP_008506061.1">
    <property type="nucleotide sequence ID" value="NZ_CM001403.1"/>
</dbReference>
<keyword evidence="3" id="KW-0998">Cell outer membrane</keyword>
<sequence length="817" mass="90734">MKHLFNKLYVLHILLLAIATAGYAQTAKPGAKISGSIVDAQNKPVEYATIALIHAKDSSIVKGVLGNGQGAYVLERIPNGTYLIKVTAVGYNKGFSKAFTVTGADVRVPAITMPSSAKALNTVTISSTRPLIERKFDRLVMNVENSVLATGNTAMDILERAPGVSIDKDDNISLQGKNGVTVMINDKLTYLSATQLATMLRVTDGSNIASIEVITNPSAKYDASGNSGIINIKLKKNRDIGSSGSITVGTAYGRYWKDNESISLNHKQGRLNAFGTFSHNDNKNYRTLSISRVVDSVGKKTYFNQMTLMDKSNHNNNYRFGADYDISKKNSIGFIISGYNSSNDQNTPTTTYISKSENSRDSTLIASSITNQNSQNFAANINDRWQIDSLGQSLGIDLDYSKFTNNSDADYVNAIYLPDGTLKKPASYLRNQTPSTIDIRTAKADYAYPFTKTLKLEAGLKFSDVKTDNNLNAQIKDALGNYVNDATRTNYFIYQEKIDAGYLSLSKSYKKTSIQAGLRSEYTSSVGNLVTNSQVVARHYIDFFPSLFINHTLNKKNEIGFSYSRRIDRPSYDDLNPFVYYLDQYTYKQGNPFLNPQYTHSFELHYTWNSTINVNLNYSHTSDVITQIILTDAVKKATFQTDLNLDQQDAYGLNVNSPYTITKWWTGNLNFGSFYLDNKSAGLLGANLNSGKLSYNLKATQTFTMIKGYRIEIFSAYKSAISTGIYDVRPQYSTDAGISRSFANKKLNVKLSVNDIFNQRTNNVNSMYQSVNLQIVQKPESRITRLNITYNFGNTKIKARQHQTGADDEKNRAGGGN</sequence>
<dbReference type="EMBL" id="CM001403">
    <property type="protein sequence ID" value="EHQ26095.1"/>
    <property type="molecule type" value="Genomic_DNA"/>
</dbReference>
<dbReference type="STRING" id="714943.Mucpa_1949"/>
<reference evidence="6" key="1">
    <citation type="submission" date="2011-09" db="EMBL/GenBank/DDBJ databases">
        <title>The permanent draft genome of Mucilaginibacter paludis DSM 18603.</title>
        <authorList>
            <consortium name="US DOE Joint Genome Institute (JGI-PGF)"/>
            <person name="Lucas S."/>
            <person name="Han J."/>
            <person name="Lapidus A."/>
            <person name="Bruce D."/>
            <person name="Goodwin L."/>
            <person name="Pitluck S."/>
            <person name="Peters L."/>
            <person name="Kyrpides N."/>
            <person name="Mavromatis K."/>
            <person name="Ivanova N."/>
            <person name="Mikhailova N."/>
            <person name="Held B."/>
            <person name="Detter J.C."/>
            <person name="Tapia R."/>
            <person name="Han C."/>
            <person name="Land M."/>
            <person name="Hauser L."/>
            <person name="Markowitz V."/>
            <person name="Cheng J.-F."/>
            <person name="Hugenholtz P."/>
            <person name="Woyke T."/>
            <person name="Wu D."/>
            <person name="Tindall B."/>
            <person name="Brambilla E."/>
            <person name="Klenk H.-P."/>
            <person name="Eisen J.A."/>
        </authorList>
    </citation>
    <scope>NUCLEOTIDE SEQUENCE [LARGE SCALE GENOMIC DNA]</scope>
    <source>
        <strain evidence="6">DSM 18603</strain>
    </source>
</reference>
<keyword evidence="4" id="KW-0732">Signal</keyword>
<feature type="domain" description="Outer membrane protein beta-barrel" evidence="5">
    <location>
        <begin position="386"/>
        <end position="790"/>
    </location>
</feature>
<gene>
    <name evidence="6" type="ORF">Mucpa_1949</name>
</gene>
<comment type="subcellular location">
    <subcellularLocation>
        <location evidence="1">Cell outer membrane</location>
    </subcellularLocation>
</comment>
<dbReference type="SUPFAM" id="SSF56935">
    <property type="entry name" value="Porins"/>
    <property type="match status" value="1"/>
</dbReference>
<name>H1YD38_9SPHI</name>
<dbReference type="Gene3D" id="2.60.40.1120">
    <property type="entry name" value="Carboxypeptidase-like, regulatory domain"/>
    <property type="match status" value="1"/>
</dbReference>